<evidence type="ECO:0000256" key="1">
    <source>
        <dbReference type="ARBA" id="ARBA00022723"/>
    </source>
</evidence>
<dbReference type="Pfam" id="PF13695">
    <property type="entry name" value="Zn_ribbon_3CxxC"/>
    <property type="match status" value="1"/>
</dbReference>
<dbReference type="GO" id="GO:0008270">
    <property type="term" value="F:zinc ion binding"/>
    <property type="evidence" value="ECO:0007669"/>
    <property type="project" value="UniProtKB-KW"/>
</dbReference>
<keyword evidence="1" id="KW-0479">Metal-binding</keyword>
<evidence type="ECO:0000313" key="5">
    <source>
        <dbReference type="EMBL" id="KAE8334323.1"/>
    </source>
</evidence>
<dbReference type="EMBL" id="ML737300">
    <property type="protein sequence ID" value="KAE8334323.1"/>
    <property type="molecule type" value="Genomic_DNA"/>
</dbReference>
<proteinExistence type="predicted"/>
<dbReference type="Proteomes" id="UP000325558">
    <property type="component" value="Unassembled WGS sequence"/>
</dbReference>
<accession>A0A5N6XNM8</accession>
<dbReference type="OrthoDB" id="8121437at2759"/>
<name>A0A5N6XNM8_9EURO</name>
<evidence type="ECO:0000259" key="4">
    <source>
        <dbReference type="Pfam" id="PF13695"/>
    </source>
</evidence>
<organism evidence="5">
    <name type="scientific">Aspergillus arachidicola</name>
    <dbReference type="NCBI Taxonomy" id="656916"/>
    <lineage>
        <taxon>Eukaryota</taxon>
        <taxon>Fungi</taxon>
        <taxon>Dikarya</taxon>
        <taxon>Ascomycota</taxon>
        <taxon>Pezizomycotina</taxon>
        <taxon>Eurotiomycetes</taxon>
        <taxon>Eurotiomycetidae</taxon>
        <taxon>Eurotiales</taxon>
        <taxon>Aspergillaceae</taxon>
        <taxon>Aspergillus</taxon>
        <taxon>Aspergillus subgen. Circumdati</taxon>
    </lineage>
</organism>
<dbReference type="InterPro" id="IPR027377">
    <property type="entry name" value="ZAR1/RTP1-5-like_Znf-3CxxC"/>
</dbReference>
<dbReference type="AlphaFoldDB" id="A0A5N6XNM8"/>
<keyword evidence="2" id="KW-0863">Zinc-finger</keyword>
<evidence type="ECO:0000256" key="3">
    <source>
        <dbReference type="ARBA" id="ARBA00022833"/>
    </source>
</evidence>
<evidence type="ECO:0000256" key="2">
    <source>
        <dbReference type="ARBA" id="ARBA00022771"/>
    </source>
</evidence>
<protein>
    <recommendedName>
        <fullName evidence="4">3CxxC-type domain-containing protein</fullName>
    </recommendedName>
</protein>
<keyword evidence="3" id="KW-0862">Zinc</keyword>
<sequence length="80" mass="9421">MYRGAKYNVRVYHQRYKSCNSLSRPSLDNSYAERVVYHLKKWSGIQMSLPHYSGKNKGPPHNSDLYEGYRYGHCNTFNSL</sequence>
<feature type="domain" description="3CxxC-type" evidence="4">
    <location>
        <begin position="2"/>
        <end position="71"/>
    </location>
</feature>
<reference evidence="5" key="1">
    <citation type="submission" date="2019-04" db="EMBL/GenBank/DDBJ databases">
        <title>Friends and foes A comparative genomics study of 23 Aspergillus species from section Flavi.</title>
        <authorList>
            <consortium name="DOE Joint Genome Institute"/>
            <person name="Kjaerbolling I."/>
            <person name="Vesth T."/>
            <person name="Frisvad J.C."/>
            <person name="Nybo J.L."/>
            <person name="Theobald S."/>
            <person name="Kildgaard S."/>
            <person name="Isbrandt T."/>
            <person name="Kuo A."/>
            <person name="Sato A."/>
            <person name="Lyhne E.K."/>
            <person name="Kogle M.E."/>
            <person name="Wiebenga A."/>
            <person name="Kun R.S."/>
            <person name="Lubbers R.J."/>
            <person name="Makela M.R."/>
            <person name="Barry K."/>
            <person name="Chovatia M."/>
            <person name="Clum A."/>
            <person name="Daum C."/>
            <person name="Haridas S."/>
            <person name="He G."/>
            <person name="LaButti K."/>
            <person name="Lipzen A."/>
            <person name="Mondo S."/>
            <person name="Riley R."/>
            <person name="Salamov A."/>
            <person name="Simmons B.A."/>
            <person name="Magnuson J.K."/>
            <person name="Henrissat B."/>
            <person name="Mortensen U.H."/>
            <person name="Larsen T.O."/>
            <person name="Devries R.P."/>
            <person name="Grigoriev I.V."/>
            <person name="Machida M."/>
            <person name="Baker S.E."/>
            <person name="Andersen M.R."/>
        </authorList>
    </citation>
    <scope>NUCLEOTIDE SEQUENCE</scope>
    <source>
        <strain evidence="5">CBS 117612</strain>
    </source>
</reference>
<gene>
    <name evidence="5" type="ORF">BDV24DRAFT_33422</name>
</gene>